<dbReference type="AlphaFoldDB" id="A0A6G1S6H5"/>
<dbReference type="GO" id="GO:0016485">
    <property type="term" value="P:protein processing"/>
    <property type="evidence" value="ECO:0007669"/>
    <property type="project" value="TreeGrafter"/>
</dbReference>
<evidence type="ECO:0000259" key="10">
    <source>
        <dbReference type="Pfam" id="PF05649"/>
    </source>
</evidence>
<keyword evidence="6" id="KW-0862">Zinc</keyword>
<dbReference type="InterPro" id="IPR008753">
    <property type="entry name" value="Peptidase_M13_N"/>
</dbReference>
<evidence type="ECO:0000256" key="6">
    <source>
        <dbReference type="ARBA" id="ARBA00022833"/>
    </source>
</evidence>
<dbReference type="InterPro" id="IPR024079">
    <property type="entry name" value="MetalloPept_cat_dom_sf"/>
</dbReference>
<evidence type="ECO:0000313" key="11">
    <source>
        <dbReference type="EMBL" id="MDE45969.1"/>
    </source>
</evidence>
<protein>
    <submittedName>
        <fullName evidence="11">Membrane metallo-endopeptidase-like 1</fullName>
    </submittedName>
</protein>
<feature type="domain" description="Peptidase M13 C-terminal" evidence="9">
    <location>
        <begin position="521"/>
        <end position="725"/>
    </location>
</feature>
<organism evidence="11">
    <name type="scientific">Aceria tosichella</name>
    <name type="common">wheat curl mite</name>
    <dbReference type="NCBI Taxonomy" id="561515"/>
    <lineage>
        <taxon>Eukaryota</taxon>
        <taxon>Metazoa</taxon>
        <taxon>Ecdysozoa</taxon>
        <taxon>Arthropoda</taxon>
        <taxon>Chelicerata</taxon>
        <taxon>Arachnida</taxon>
        <taxon>Acari</taxon>
        <taxon>Acariformes</taxon>
        <taxon>Trombidiformes</taxon>
        <taxon>Prostigmata</taxon>
        <taxon>Eupodina</taxon>
        <taxon>Eriophyoidea</taxon>
        <taxon>Eriophyidae</taxon>
        <taxon>Eriophyinae</taxon>
        <taxon>Aceriini</taxon>
        <taxon>Aceria</taxon>
    </lineage>
</organism>
<feature type="domain" description="Peptidase M13 N-terminal" evidence="10">
    <location>
        <begin position="66"/>
        <end position="459"/>
    </location>
</feature>
<evidence type="ECO:0000256" key="3">
    <source>
        <dbReference type="ARBA" id="ARBA00022670"/>
    </source>
</evidence>
<reference evidence="11" key="1">
    <citation type="submission" date="2018-10" db="EMBL/GenBank/DDBJ databases">
        <title>Transcriptome assembly of Aceria tosichella (Wheat curl mite) Type 2.</title>
        <authorList>
            <person name="Scully E.D."/>
            <person name="Geib S.M."/>
            <person name="Palmer N.A."/>
            <person name="Gupta A.K."/>
            <person name="Sarath G."/>
            <person name="Tatineni S."/>
        </authorList>
    </citation>
    <scope>NUCLEOTIDE SEQUENCE</scope>
    <source>
        <strain evidence="11">LincolnNE</strain>
    </source>
</reference>
<feature type="signal peptide" evidence="8">
    <location>
        <begin position="1"/>
        <end position="22"/>
    </location>
</feature>
<dbReference type="GO" id="GO:0046872">
    <property type="term" value="F:metal ion binding"/>
    <property type="evidence" value="ECO:0007669"/>
    <property type="project" value="UniProtKB-KW"/>
</dbReference>
<dbReference type="PANTHER" id="PTHR11733:SF224">
    <property type="entry name" value="NEPRILYSIN-2"/>
    <property type="match status" value="1"/>
</dbReference>
<dbReference type="CDD" id="cd08662">
    <property type="entry name" value="M13"/>
    <property type="match status" value="1"/>
</dbReference>
<comment type="cofactor">
    <cofactor evidence="1">
        <name>Zn(2+)</name>
        <dbReference type="ChEBI" id="CHEBI:29105"/>
    </cofactor>
</comment>
<dbReference type="GO" id="GO:0005886">
    <property type="term" value="C:plasma membrane"/>
    <property type="evidence" value="ECO:0007669"/>
    <property type="project" value="TreeGrafter"/>
</dbReference>
<name>A0A6G1S6H5_9ACAR</name>
<keyword evidence="8" id="KW-0732">Signal</keyword>
<dbReference type="InterPro" id="IPR000718">
    <property type="entry name" value="Peptidase_M13"/>
</dbReference>
<keyword evidence="3" id="KW-0645">Protease</keyword>
<evidence type="ECO:0000256" key="8">
    <source>
        <dbReference type="SAM" id="SignalP"/>
    </source>
</evidence>
<dbReference type="InterPro" id="IPR042089">
    <property type="entry name" value="Peptidase_M13_dom_2"/>
</dbReference>
<dbReference type="Pfam" id="PF05649">
    <property type="entry name" value="Peptidase_M13_N"/>
    <property type="match status" value="1"/>
</dbReference>
<dbReference type="Gene3D" id="1.10.1380.10">
    <property type="entry name" value="Neutral endopeptidase , domain2"/>
    <property type="match status" value="1"/>
</dbReference>
<dbReference type="SUPFAM" id="SSF55486">
    <property type="entry name" value="Metalloproteases ('zincins'), catalytic domain"/>
    <property type="match status" value="1"/>
</dbReference>
<evidence type="ECO:0000256" key="4">
    <source>
        <dbReference type="ARBA" id="ARBA00022723"/>
    </source>
</evidence>
<dbReference type="EMBL" id="GGYP01001198">
    <property type="protein sequence ID" value="MDE45969.1"/>
    <property type="molecule type" value="Transcribed_RNA"/>
</dbReference>
<keyword evidence="4" id="KW-0479">Metal-binding</keyword>
<evidence type="ECO:0000256" key="1">
    <source>
        <dbReference type="ARBA" id="ARBA00001947"/>
    </source>
</evidence>
<dbReference type="PROSITE" id="PS51885">
    <property type="entry name" value="NEPRILYSIN"/>
    <property type="match status" value="1"/>
</dbReference>
<evidence type="ECO:0000256" key="7">
    <source>
        <dbReference type="ARBA" id="ARBA00023049"/>
    </source>
</evidence>
<sequence length="726" mass="82732">MRSLIIVLVVVAFVGQLASISAAPASSLPSGSGEQHITDGEDICLTPGCVKAANEILKNMDNTVDPCDDFYRYSCGNWVDSQVIPEDKHWLSPFITVQEELDNKLRILIEREPQLNEPPIVEKMRNFYASCMDTDRLETSGNEPLLDVIRKLGGWPMLGESSGWTHESEESFNWLETLIKFRELGLETNVLFGVTVKMDLKNTRHYIIELDEVTLGMSSHGDPLQGINDPIVAAYYNLMVDSAVMLGANRLEAESQMMDALSFEILLANYTSSPESRSDLNSRYNKMKQSELSNIAPNIDWNKYLASVLVDNPLGPDDEVIVTNPDFFTEFDRLLVEVEPNAIANYMMWRVVLQTAHLLGKNWRERTTAYNALFTGQQQEAPRQEQCFTMLKTLLDPPLSALYAKNYFQLDSRQRAIEMVDYIKDELTTILKEVDWMDEETRRAAIEKADAIYTQVGYPDELLNDTIIEQFYSGLKLERTNYFNNVLHIQKLSFDKLLERLREPNIQYDWRNHPRAASVSAFYSPQDNSIEIPAGILQDVFFHRDRPNYLNFGAIGSIIGHELTHGFDNLGRQFDKEGNHRDWWGAETDSNFRERAQCFIEQYGNFTVPGTELKVNGVNTLGENIADNGGLKEAFRAYKRWVSRHGVEPKLPGLKLNQEQLFFVSTANVWCTKMRPEMQQLLVAIDEHSPSQLRVTGPMSNLKEFSETFNCPAGTPMNPTSKCSLW</sequence>
<evidence type="ECO:0000256" key="2">
    <source>
        <dbReference type="ARBA" id="ARBA00007357"/>
    </source>
</evidence>
<comment type="similarity">
    <text evidence="2">Belongs to the peptidase M13 family.</text>
</comment>
<evidence type="ECO:0000259" key="9">
    <source>
        <dbReference type="Pfam" id="PF01431"/>
    </source>
</evidence>
<feature type="chain" id="PRO_5026107375" evidence="8">
    <location>
        <begin position="23"/>
        <end position="726"/>
    </location>
</feature>
<keyword evidence="7" id="KW-0482">Metalloprotease</keyword>
<keyword evidence="5" id="KW-0378">Hydrolase</keyword>
<proteinExistence type="inferred from homology"/>
<dbReference type="GO" id="GO:0004222">
    <property type="term" value="F:metalloendopeptidase activity"/>
    <property type="evidence" value="ECO:0007669"/>
    <property type="project" value="InterPro"/>
</dbReference>
<gene>
    <name evidence="11" type="primary">MMEL1_0</name>
    <name evidence="11" type="ORF">g.14026</name>
</gene>
<dbReference type="PANTHER" id="PTHR11733">
    <property type="entry name" value="ZINC METALLOPROTEASE FAMILY M13 NEPRILYSIN-RELATED"/>
    <property type="match status" value="1"/>
</dbReference>
<accession>A0A6G1S6H5</accession>
<dbReference type="PRINTS" id="PR00786">
    <property type="entry name" value="NEPRILYSIN"/>
</dbReference>
<dbReference type="InterPro" id="IPR018497">
    <property type="entry name" value="Peptidase_M13_C"/>
</dbReference>
<dbReference type="Gene3D" id="3.40.390.10">
    <property type="entry name" value="Collagenase (Catalytic Domain)"/>
    <property type="match status" value="1"/>
</dbReference>
<dbReference type="Pfam" id="PF01431">
    <property type="entry name" value="Peptidase_M13"/>
    <property type="match status" value="1"/>
</dbReference>
<evidence type="ECO:0000256" key="5">
    <source>
        <dbReference type="ARBA" id="ARBA00022801"/>
    </source>
</evidence>